<dbReference type="CDD" id="cd00018">
    <property type="entry name" value="AP2"/>
    <property type="match status" value="1"/>
</dbReference>
<sequence>MDSSLYSPMMYGFDREQEMSVMVSALARVVAGDEAVGEGGVGSAGGSSSSSACKRGRSDIDELEQYGDFHFWNNNSMPPSNSYEAGPNINASTEAEAEAVVYSYSPTPPSGGGGGASRRYRGVRRRPWGKWAAEIRDPHKAARVWLGTFDTAEEAARAYDEAALHFRGNKAKLNFPENVTLIHHPQPAMAYSSPSASQPQFQWTCSSHQDTSAARK</sequence>
<keyword evidence="3" id="KW-0805">Transcription regulation</keyword>
<evidence type="ECO:0000256" key="5">
    <source>
        <dbReference type="ARBA" id="ARBA00023163"/>
    </source>
</evidence>
<feature type="domain" description="AP2/ERF" evidence="8">
    <location>
        <begin position="119"/>
        <end position="176"/>
    </location>
</feature>
<dbReference type="Pfam" id="PF00847">
    <property type="entry name" value="AP2"/>
    <property type="match status" value="1"/>
</dbReference>
<feature type="region of interest" description="Disordered" evidence="7">
    <location>
        <begin position="36"/>
        <end position="57"/>
    </location>
</feature>
<dbReference type="InterPro" id="IPR016177">
    <property type="entry name" value="DNA-bd_dom_sf"/>
</dbReference>
<dbReference type="GO" id="GO:0005634">
    <property type="term" value="C:nucleus"/>
    <property type="evidence" value="ECO:0007669"/>
    <property type="project" value="UniProtKB-SubCell"/>
</dbReference>
<proteinExistence type="predicted"/>
<keyword evidence="5" id="KW-0804">Transcription</keyword>
<dbReference type="SMART" id="SM00380">
    <property type="entry name" value="AP2"/>
    <property type="match status" value="1"/>
</dbReference>
<evidence type="ECO:0000256" key="3">
    <source>
        <dbReference type="ARBA" id="ARBA00023015"/>
    </source>
</evidence>
<accession>A0ABD1IJL0</accession>
<comment type="subcellular location">
    <subcellularLocation>
        <location evidence="1">Nucleus</location>
    </subcellularLocation>
</comment>
<evidence type="ECO:0000259" key="8">
    <source>
        <dbReference type="PROSITE" id="PS51032"/>
    </source>
</evidence>
<evidence type="ECO:0000256" key="4">
    <source>
        <dbReference type="ARBA" id="ARBA00023125"/>
    </source>
</evidence>
<gene>
    <name evidence="9" type="ORF">AAHA92_03374</name>
</gene>
<dbReference type="PANTHER" id="PTHR31190">
    <property type="entry name" value="DNA-BINDING DOMAIN"/>
    <property type="match status" value="1"/>
</dbReference>
<dbReference type="SUPFAM" id="SSF54171">
    <property type="entry name" value="DNA-binding domain"/>
    <property type="match status" value="1"/>
</dbReference>
<feature type="region of interest" description="Disordered" evidence="7">
    <location>
        <begin position="190"/>
        <end position="216"/>
    </location>
</feature>
<feature type="compositionally biased region" description="Polar residues" evidence="7">
    <location>
        <begin position="192"/>
        <end position="216"/>
    </location>
</feature>
<dbReference type="InterPro" id="IPR001471">
    <property type="entry name" value="AP2/ERF_dom"/>
</dbReference>
<dbReference type="InterPro" id="IPR036955">
    <property type="entry name" value="AP2/ERF_dom_sf"/>
</dbReference>
<name>A0ABD1IJL0_SALDI</name>
<evidence type="ECO:0000256" key="1">
    <source>
        <dbReference type="ARBA" id="ARBA00004123"/>
    </source>
</evidence>
<evidence type="ECO:0000256" key="2">
    <source>
        <dbReference type="ARBA" id="ARBA00022821"/>
    </source>
</evidence>
<dbReference type="EMBL" id="JBEAFC010000002">
    <property type="protein sequence ID" value="KAL1567959.1"/>
    <property type="molecule type" value="Genomic_DNA"/>
</dbReference>
<dbReference type="PANTHER" id="PTHR31190:SF473">
    <property type="entry name" value="OS05G0437100 PROTEIN"/>
    <property type="match status" value="1"/>
</dbReference>
<keyword evidence="10" id="KW-1185">Reference proteome</keyword>
<organism evidence="9 10">
    <name type="scientific">Salvia divinorum</name>
    <name type="common">Maria pastora</name>
    <name type="synonym">Diviner's sage</name>
    <dbReference type="NCBI Taxonomy" id="28513"/>
    <lineage>
        <taxon>Eukaryota</taxon>
        <taxon>Viridiplantae</taxon>
        <taxon>Streptophyta</taxon>
        <taxon>Embryophyta</taxon>
        <taxon>Tracheophyta</taxon>
        <taxon>Spermatophyta</taxon>
        <taxon>Magnoliopsida</taxon>
        <taxon>eudicotyledons</taxon>
        <taxon>Gunneridae</taxon>
        <taxon>Pentapetalae</taxon>
        <taxon>asterids</taxon>
        <taxon>lamiids</taxon>
        <taxon>Lamiales</taxon>
        <taxon>Lamiaceae</taxon>
        <taxon>Nepetoideae</taxon>
        <taxon>Mentheae</taxon>
        <taxon>Salviinae</taxon>
        <taxon>Salvia</taxon>
        <taxon>Salvia subgen. Calosphace</taxon>
    </lineage>
</organism>
<reference evidence="9 10" key="1">
    <citation type="submission" date="2024-06" db="EMBL/GenBank/DDBJ databases">
        <title>A chromosome level genome sequence of Diviner's sage (Salvia divinorum).</title>
        <authorList>
            <person name="Ford S.A."/>
            <person name="Ro D.-K."/>
            <person name="Ness R.W."/>
            <person name="Phillips M.A."/>
        </authorList>
    </citation>
    <scope>NUCLEOTIDE SEQUENCE [LARGE SCALE GENOMIC DNA]</scope>
    <source>
        <strain evidence="9">SAF-2024a</strain>
        <tissue evidence="9">Leaf</tissue>
    </source>
</reference>
<protein>
    <submittedName>
        <fullName evidence="9">Ethylene-responsive transcription factor ABR1-like</fullName>
    </submittedName>
</protein>
<keyword evidence="2" id="KW-0611">Plant defense</keyword>
<dbReference type="PRINTS" id="PR00367">
    <property type="entry name" value="ETHRSPELEMNT"/>
</dbReference>
<evidence type="ECO:0000313" key="9">
    <source>
        <dbReference type="EMBL" id="KAL1567959.1"/>
    </source>
</evidence>
<evidence type="ECO:0000313" key="10">
    <source>
        <dbReference type="Proteomes" id="UP001567538"/>
    </source>
</evidence>
<dbReference type="Gene3D" id="3.30.730.10">
    <property type="entry name" value="AP2/ERF domain"/>
    <property type="match status" value="1"/>
</dbReference>
<keyword evidence="6" id="KW-0539">Nucleus</keyword>
<keyword evidence="4" id="KW-0238">DNA-binding</keyword>
<dbReference type="GO" id="GO:0006952">
    <property type="term" value="P:defense response"/>
    <property type="evidence" value="ECO:0007669"/>
    <property type="project" value="UniProtKB-KW"/>
</dbReference>
<evidence type="ECO:0000256" key="7">
    <source>
        <dbReference type="SAM" id="MobiDB-lite"/>
    </source>
</evidence>
<dbReference type="AlphaFoldDB" id="A0ABD1IJL0"/>
<comment type="caution">
    <text evidence="9">The sequence shown here is derived from an EMBL/GenBank/DDBJ whole genome shotgun (WGS) entry which is preliminary data.</text>
</comment>
<dbReference type="FunFam" id="3.30.730.10:FF:000001">
    <property type="entry name" value="Ethylene-responsive transcription factor 2"/>
    <property type="match status" value="1"/>
</dbReference>
<dbReference type="GO" id="GO:0003677">
    <property type="term" value="F:DNA binding"/>
    <property type="evidence" value="ECO:0007669"/>
    <property type="project" value="UniProtKB-KW"/>
</dbReference>
<dbReference type="InterPro" id="IPR044808">
    <property type="entry name" value="ERF_plant"/>
</dbReference>
<dbReference type="PROSITE" id="PS51032">
    <property type="entry name" value="AP2_ERF"/>
    <property type="match status" value="1"/>
</dbReference>
<evidence type="ECO:0000256" key="6">
    <source>
        <dbReference type="ARBA" id="ARBA00023242"/>
    </source>
</evidence>
<dbReference type="Proteomes" id="UP001567538">
    <property type="component" value="Unassembled WGS sequence"/>
</dbReference>